<organism evidence="2 3">
    <name type="scientific">Candidatus Bacteroides pullicola</name>
    <dbReference type="NCBI Taxonomy" id="2838475"/>
    <lineage>
        <taxon>Bacteria</taxon>
        <taxon>Pseudomonadati</taxon>
        <taxon>Bacteroidota</taxon>
        <taxon>Bacteroidia</taxon>
        <taxon>Bacteroidales</taxon>
        <taxon>Bacteroidaceae</taxon>
        <taxon>Bacteroides</taxon>
    </lineage>
</organism>
<accession>A0A9D1ZFE7</accession>
<dbReference type="SUPFAM" id="SSF54637">
    <property type="entry name" value="Thioesterase/thiol ester dehydrase-isomerase"/>
    <property type="match status" value="1"/>
</dbReference>
<feature type="domain" description="ApeI dehydratase-like" evidence="1">
    <location>
        <begin position="19"/>
        <end position="95"/>
    </location>
</feature>
<dbReference type="InterPro" id="IPR054545">
    <property type="entry name" value="ApeI-like"/>
</dbReference>
<name>A0A9D1ZFE7_9BACE</name>
<protein>
    <submittedName>
        <fullName evidence="2">Beta-hydroxyacyl-ACP dehydratase</fullName>
    </submittedName>
</protein>
<reference evidence="2" key="2">
    <citation type="submission" date="2021-04" db="EMBL/GenBank/DDBJ databases">
        <authorList>
            <person name="Gilroy R."/>
        </authorList>
    </citation>
    <scope>NUCLEOTIDE SEQUENCE</scope>
    <source>
        <strain evidence="2">Gambia2-208</strain>
    </source>
</reference>
<dbReference type="InterPro" id="IPR029069">
    <property type="entry name" value="HotDog_dom_sf"/>
</dbReference>
<dbReference type="EMBL" id="DXCV01000013">
    <property type="protein sequence ID" value="HIY87345.1"/>
    <property type="molecule type" value="Genomic_DNA"/>
</dbReference>
<sequence length="126" mass="13774">MAVSSLANNYYRILGTAMQTDGSAVFRIALLPDCDVYRGHFPGRPVCPGVCQVEMARQCAGRLAGHLLLIRRIVSCRFLTLATPDACPELDLAVTLQPAGEGTWTVIARLYDSEHTYMELKGEMGV</sequence>
<reference evidence="2" key="1">
    <citation type="journal article" date="2021" name="PeerJ">
        <title>Extensive microbial diversity within the chicken gut microbiome revealed by metagenomics and culture.</title>
        <authorList>
            <person name="Gilroy R."/>
            <person name="Ravi A."/>
            <person name="Getino M."/>
            <person name="Pursley I."/>
            <person name="Horton D.L."/>
            <person name="Alikhan N.F."/>
            <person name="Baker D."/>
            <person name="Gharbi K."/>
            <person name="Hall N."/>
            <person name="Watson M."/>
            <person name="Adriaenssens E.M."/>
            <person name="Foster-Nyarko E."/>
            <person name="Jarju S."/>
            <person name="Secka A."/>
            <person name="Antonio M."/>
            <person name="Oren A."/>
            <person name="Chaudhuri R.R."/>
            <person name="La Ragione R."/>
            <person name="Hildebrand F."/>
            <person name="Pallen M.J."/>
        </authorList>
    </citation>
    <scope>NUCLEOTIDE SEQUENCE</scope>
    <source>
        <strain evidence="2">Gambia2-208</strain>
    </source>
</reference>
<dbReference type="Gene3D" id="3.10.129.10">
    <property type="entry name" value="Hotdog Thioesterase"/>
    <property type="match status" value="1"/>
</dbReference>
<gene>
    <name evidence="2" type="ORF">H9824_01410</name>
</gene>
<evidence type="ECO:0000313" key="2">
    <source>
        <dbReference type="EMBL" id="HIY87345.1"/>
    </source>
</evidence>
<proteinExistence type="predicted"/>
<evidence type="ECO:0000259" key="1">
    <source>
        <dbReference type="Pfam" id="PF22818"/>
    </source>
</evidence>
<dbReference type="Pfam" id="PF22818">
    <property type="entry name" value="ApeI-like"/>
    <property type="match status" value="1"/>
</dbReference>
<dbReference type="AlphaFoldDB" id="A0A9D1ZFE7"/>
<comment type="caution">
    <text evidence="2">The sequence shown here is derived from an EMBL/GenBank/DDBJ whole genome shotgun (WGS) entry which is preliminary data.</text>
</comment>
<dbReference type="Proteomes" id="UP000886851">
    <property type="component" value="Unassembled WGS sequence"/>
</dbReference>
<evidence type="ECO:0000313" key="3">
    <source>
        <dbReference type="Proteomes" id="UP000886851"/>
    </source>
</evidence>